<dbReference type="RefSeq" id="WP_003611408.1">
    <property type="nucleotide sequence ID" value="NZ_ADVE02000001.1"/>
</dbReference>
<dbReference type="AlphaFoldDB" id="A0A2D2D519"/>
<sequence>MSTKSETESGAGLGPALVTGAARRIGLAIAARLAQQGRPVVLHASHRSAEEAELAAQAIRARGGRAAVAAADLSVARETEELVAFAARQFGPITLLVNNASLFELDSAQDFSVDVFDRQLAVDLRAPLVLARDMAAQLPAAAEGAIVNILDQRVFRPTPRYFTYTLAKSALWTATRTLAQSFAPRIRVNAVGPGPVFPNAVHGQKGFETEARGVPLKHAADVAGVVDAVVFLAEAKSVTGQMIAVDAGQHLAWETPDVLPD</sequence>
<accession>A0A2D2D519</accession>
<dbReference type="STRING" id="595536.GCA_000178815_01026"/>
<dbReference type="KEGG" id="mtw:CQW49_20860"/>
<dbReference type="PANTHER" id="PTHR43639:SF1">
    <property type="entry name" value="SHORT-CHAIN DEHYDROGENASE_REDUCTASE FAMILY PROTEIN"/>
    <property type="match status" value="1"/>
</dbReference>
<dbReference type="PANTHER" id="PTHR43639">
    <property type="entry name" value="OXIDOREDUCTASE, SHORT-CHAIN DEHYDROGENASE/REDUCTASE FAMILY (AFU_ORTHOLOGUE AFUA_5G02870)"/>
    <property type="match status" value="1"/>
</dbReference>
<dbReference type="Pfam" id="PF13561">
    <property type="entry name" value="adh_short_C2"/>
    <property type="match status" value="1"/>
</dbReference>
<protein>
    <submittedName>
        <fullName evidence="3">Short chain dehydrogenase</fullName>
    </submittedName>
</protein>
<dbReference type="PRINTS" id="PR00081">
    <property type="entry name" value="GDHRDH"/>
</dbReference>
<dbReference type="GO" id="GO:0016491">
    <property type="term" value="F:oxidoreductase activity"/>
    <property type="evidence" value="ECO:0007669"/>
    <property type="project" value="UniProtKB-KW"/>
</dbReference>
<reference evidence="4" key="1">
    <citation type="submission" date="2017-10" db="EMBL/GenBank/DDBJ databases">
        <title>Completed PacBio SMRT sequence of Methylosinus trichosporium OB3b reveals presence of a third large plasmid.</title>
        <authorList>
            <person name="Charles T.C."/>
            <person name="Lynch M.D.J."/>
            <person name="Heil J.R."/>
            <person name="Cheng J."/>
        </authorList>
    </citation>
    <scope>NUCLEOTIDE SEQUENCE [LARGE SCALE GENOMIC DNA]</scope>
    <source>
        <strain evidence="4">OB3b</strain>
    </source>
</reference>
<evidence type="ECO:0000313" key="4">
    <source>
        <dbReference type="Proteomes" id="UP000230709"/>
    </source>
</evidence>
<keyword evidence="4" id="KW-1185">Reference proteome</keyword>
<dbReference type="InterPro" id="IPR002347">
    <property type="entry name" value="SDR_fam"/>
</dbReference>
<dbReference type="SUPFAM" id="SSF51735">
    <property type="entry name" value="NAD(P)-binding Rossmann-fold domains"/>
    <property type="match status" value="1"/>
</dbReference>
<gene>
    <name evidence="3" type="ORF">CQW49_20860</name>
</gene>
<dbReference type="PRINTS" id="PR00080">
    <property type="entry name" value="SDRFAMILY"/>
</dbReference>
<dbReference type="Proteomes" id="UP000230709">
    <property type="component" value="Chromosome"/>
</dbReference>
<keyword evidence="2" id="KW-0560">Oxidoreductase</keyword>
<organism evidence="3 4">
    <name type="scientific">Methylosinus trichosporium (strain ATCC 35070 / NCIMB 11131 / UNIQEM 75 / OB3b)</name>
    <dbReference type="NCBI Taxonomy" id="595536"/>
    <lineage>
        <taxon>Bacteria</taxon>
        <taxon>Pseudomonadati</taxon>
        <taxon>Pseudomonadota</taxon>
        <taxon>Alphaproteobacteria</taxon>
        <taxon>Hyphomicrobiales</taxon>
        <taxon>Methylocystaceae</taxon>
        <taxon>Methylosinus</taxon>
    </lineage>
</organism>
<dbReference type="Gene3D" id="3.40.50.720">
    <property type="entry name" value="NAD(P)-binding Rossmann-like Domain"/>
    <property type="match status" value="1"/>
</dbReference>
<dbReference type="InterPro" id="IPR036291">
    <property type="entry name" value="NAD(P)-bd_dom_sf"/>
</dbReference>
<evidence type="ECO:0000256" key="2">
    <source>
        <dbReference type="ARBA" id="ARBA00023002"/>
    </source>
</evidence>
<proteinExistence type="inferred from homology"/>
<evidence type="ECO:0000313" key="3">
    <source>
        <dbReference type="EMBL" id="ATQ70063.1"/>
    </source>
</evidence>
<comment type="similarity">
    <text evidence="1">Belongs to the short-chain dehydrogenases/reductases (SDR) family.</text>
</comment>
<evidence type="ECO:0000256" key="1">
    <source>
        <dbReference type="ARBA" id="ARBA00006484"/>
    </source>
</evidence>
<dbReference type="NCBIfam" id="NF006597">
    <property type="entry name" value="PRK09134.1"/>
    <property type="match status" value="1"/>
</dbReference>
<dbReference type="EMBL" id="CP023737">
    <property type="protein sequence ID" value="ATQ70063.1"/>
    <property type="molecule type" value="Genomic_DNA"/>
</dbReference>
<name>A0A2D2D519_METT3</name>